<evidence type="ECO:0000313" key="2">
    <source>
        <dbReference type="Proteomes" id="UP000251891"/>
    </source>
</evidence>
<dbReference type="EMBL" id="QLYX01000012">
    <property type="protein sequence ID" value="RAY12601.1"/>
    <property type="molecule type" value="Genomic_DNA"/>
</dbReference>
<organism evidence="1 2">
    <name type="scientific">Actinomadura craniellae</name>
    <dbReference type="NCBI Taxonomy" id="2231787"/>
    <lineage>
        <taxon>Bacteria</taxon>
        <taxon>Bacillati</taxon>
        <taxon>Actinomycetota</taxon>
        <taxon>Actinomycetes</taxon>
        <taxon>Streptosporangiales</taxon>
        <taxon>Thermomonosporaceae</taxon>
        <taxon>Actinomadura</taxon>
    </lineage>
</organism>
<dbReference type="RefSeq" id="WP_111870208.1">
    <property type="nucleotide sequence ID" value="NZ_QLYX01000012.1"/>
</dbReference>
<dbReference type="InterPro" id="IPR029055">
    <property type="entry name" value="Ntn_hydrolases_N"/>
</dbReference>
<dbReference type="InterPro" id="IPR043138">
    <property type="entry name" value="GGT_lsub"/>
</dbReference>
<dbReference type="OrthoDB" id="9781342at2"/>
<dbReference type="SUPFAM" id="SSF56235">
    <property type="entry name" value="N-terminal nucleophile aminohydrolases (Ntn hydrolases)"/>
    <property type="match status" value="1"/>
</dbReference>
<dbReference type="GO" id="GO:0016740">
    <property type="term" value="F:transferase activity"/>
    <property type="evidence" value="ECO:0007669"/>
    <property type="project" value="UniProtKB-KW"/>
</dbReference>
<dbReference type="PRINTS" id="PR01210">
    <property type="entry name" value="GGTRANSPTASE"/>
</dbReference>
<dbReference type="Gene3D" id="3.60.20.40">
    <property type="match status" value="1"/>
</dbReference>
<reference evidence="1 2" key="1">
    <citation type="submission" date="2018-06" db="EMBL/GenBank/DDBJ databases">
        <title>Actinomadura craniellae sp. nov. isolated from marine sponge Craniella sp.</title>
        <authorList>
            <person name="Li L."/>
            <person name="Xu Q.H."/>
            <person name="Lin H.W."/>
            <person name="Lu Y.H."/>
        </authorList>
    </citation>
    <scope>NUCLEOTIDE SEQUENCE [LARGE SCALE GENOMIC DNA]</scope>
    <source>
        <strain evidence="1 2">LHW63021</strain>
    </source>
</reference>
<evidence type="ECO:0000313" key="1">
    <source>
        <dbReference type="EMBL" id="RAY12601.1"/>
    </source>
</evidence>
<proteinExistence type="predicted"/>
<protein>
    <submittedName>
        <fullName evidence="1">Gamma-glutamyltransferase family protein</fullName>
    </submittedName>
</protein>
<dbReference type="InterPro" id="IPR052896">
    <property type="entry name" value="GGT-like_enzyme"/>
</dbReference>
<comment type="caution">
    <text evidence="1">The sequence shown here is derived from an EMBL/GenBank/DDBJ whole genome shotgun (WGS) entry which is preliminary data.</text>
</comment>
<dbReference type="Pfam" id="PF01019">
    <property type="entry name" value="G_glu_transpept"/>
    <property type="match status" value="1"/>
</dbReference>
<keyword evidence="2" id="KW-1185">Reference proteome</keyword>
<name>A0A365H0K4_9ACTN</name>
<accession>A0A365H0K4</accession>
<dbReference type="AlphaFoldDB" id="A0A365H0K4"/>
<dbReference type="PANTHER" id="PTHR43881">
    <property type="entry name" value="GAMMA-GLUTAMYLTRANSPEPTIDASE (AFU_ORTHOLOGUE AFUA_4G13580)"/>
    <property type="match status" value="1"/>
</dbReference>
<dbReference type="Proteomes" id="UP000251891">
    <property type="component" value="Unassembled WGS sequence"/>
</dbReference>
<sequence length="597" mass="63735">MLFRPELHGTRAAVASTHWLASAAGLAMSERGGNAFDAAAAAAFVIQVVEPHLNGPGGDVPIMVYDARREKVEVICGQGPMPRAAGIERFRERGLDAVPGSGLLAACVPGAVGAWLLLLRRHGRLRLADVLAPAIRYAEEGYPVLPKAAAMIEAMAPLFRTEWAESGRTYLVDGRAPAPGERLRNPVLARTYRRLVAAARAAGDDREAQIEAAHTAFYDGFVAEAVDKFLATAEMIDATGRRNGGLLTGDDLATWRPAVEEPCSFDYRGHVVHKPGPWSQGPVFLQQLALLEGFDLAGMGFGSADHLHTVVESTKLAFADREAWYGDPAHADVPLAELLDRGYAARRRTLVGAEASGRLRPGWPGGLPARLPRVPEGVARRREHGWLEQLDNGIPMVVRRTAARGDTCCVTAADAEGNMVAATPSGGWLKSSPVVPGLGFPLGTRGQMAWLDAAHPNALAPGKRPRTTLSPSLVLRDGRPHLAFGTPGGDQQDQWTLHAFLNHVDFGMSPQAAVEAPAFHTDHVPSSFTPRRSRPRSLVAERGWDPAVLAELRRRGHEVEDAEPYSLGKVCMAGPTPDGGALAAASPRGAQAYAVAH</sequence>
<gene>
    <name evidence="1" type="ORF">DPM19_23665</name>
</gene>
<keyword evidence="1" id="KW-0808">Transferase</keyword>
<dbReference type="PANTHER" id="PTHR43881:SF1">
    <property type="entry name" value="GAMMA-GLUTAMYLTRANSPEPTIDASE (AFU_ORTHOLOGUE AFUA_4G13580)"/>
    <property type="match status" value="1"/>
</dbReference>
<dbReference type="InterPro" id="IPR043137">
    <property type="entry name" value="GGT_ssub_C"/>
</dbReference>
<dbReference type="Gene3D" id="1.10.246.130">
    <property type="match status" value="1"/>
</dbReference>